<evidence type="ECO:0000313" key="1">
    <source>
        <dbReference type="EMBL" id="SIT49361.1"/>
    </source>
</evidence>
<sequence>MEPEQQVGSIVIDGRSIRPLDPRHEELALLGYDLWTTRSAFGWASWMRCSTRGLAHRRMCWVIRGPPMDDYVWRHRASQERAGGRFGLVGAEILEVFHVEF</sequence>
<dbReference type="EMBL" id="CYGX02000137">
    <property type="protein sequence ID" value="SIT49361.1"/>
    <property type="molecule type" value="Genomic_DNA"/>
</dbReference>
<reference evidence="1 2" key="1">
    <citation type="submission" date="2016-12" db="EMBL/GenBank/DDBJ databases">
        <authorList>
            <person name="Song W.-J."/>
            <person name="Kurnit D.M."/>
        </authorList>
    </citation>
    <scope>NUCLEOTIDE SEQUENCE [LARGE SCALE GENOMIC DNA]</scope>
    <source>
        <strain evidence="1 2">STM7296</strain>
    </source>
</reference>
<dbReference type="Proteomes" id="UP000187012">
    <property type="component" value="Unassembled WGS sequence"/>
</dbReference>
<gene>
    <name evidence="1" type="ORF">BN2475_1370017</name>
</gene>
<protein>
    <submittedName>
        <fullName evidence="1">Uncharacterized protein</fullName>
    </submittedName>
</protein>
<name>A0A1N7SPI3_9BURK</name>
<keyword evidence="2" id="KW-1185">Reference proteome</keyword>
<evidence type="ECO:0000313" key="2">
    <source>
        <dbReference type="Proteomes" id="UP000187012"/>
    </source>
</evidence>
<organism evidence="1 2">
    <name type="scientific">Paraburkholderia ribeironis</name>
    <dbReference type="NCBI Taxonomy" id="1247936"/>
    <lineage>
        <taxon>Bacteria</taxon>
        <taxon>Pseudomonadati</taxon>
        <taxon>Pseudomonadota</taxon>
        <taxon>Betaproteobacteria</taxon>
        <taxon>Burkholderiales</taxon>
        <taxon>Burkholderiaceae</taxon>
        <taxon>Paraburkholderia</taxon>
    </lineage>
</organism>
<dbReference type="AlphaFoldDB" id="A0A1N7SPI3"/>
<accession>A0A1N7SPI3</accession>
<proteinExistence type="predicted"/>
<dbReference type="STRING" id="1247936.BN2475_1370017"/>